<reference evidence="1" key="1">
    <citation type="journal article" date="2023" name="Insect Mol. Biol.">
        <title>Genome sequencing provides insights into the evolution of gene families encoding plant cell wall-degrading enzymes in longhorned beetles.</title>
        <authorList>
            <person name="Shin N.R."/>
            <person name="Okamura Y."/>
            <person name="Kirsch R."/>
            <person name="Pauchet Y."/>
        </authorList>
    </citation>
    <scope>NUCLEOTIDE SEQUENCE</scope>
    <source>
        <strain evidence="1">RBIC_L_NR</strain>
    </source>
</reference>
<evidence type="ECO:0000313" key="2">
    <source>
        <dbReference type="Proteomes" id="UP001162156"/>
    </source>
</evidence>
<gene>
    <name evidence="1" type="ORF">NQ314_014036</name>
</gene>
<dbReference type="AlphaFoldDB" id="A0AAV8X4U1"/>
<accession>A0AAV8X4U1</accession>
<organism evidence="1 2">
    <name type="scientific">Rhamnusium bicolor</name>
    <dbReference type="NCBI Taxonomy" id="1586634"/>
    <lineage>
        <taxon>Eukaryota</taxon>
        <taxon>Metazoa</taxon>
        <taxon>Ecdysozoa</taxon>
        <taxon>Arthropoda</taxon>
        <taxon>Hexapoda</taxon>
        <taxon>Insecta</taxon>
        <taxon>Pterygota</taxon>
        <taxon>Neoptera</taxon>
        <taxon>Endopterygota</taxon>
        <taxon>Coleoptera</taxon>
        <taxon>Polyphaga</taxon>
        <taxon>Cucujiformia</taxon>
        <taxon>Chrysomeloidea</taxon>
        <taxon>Cerambycidae</taxon>
        <taxon>Lepturinae</taxon>
        <taxon>Rhagiini</taxon>
        <taxon>Rhamnusium</taxon>
    </lineage>
</organism>
<evidence type="ECO:0000313" key="1">
    <source>
        <dbReference type="EMBL" id="KAJ8933396.1"/>
    </source>
</evidence>
<proteinExistence type="predicted"/>
<sequence length="164" mass="18115">MARNSTGVLLGFEDEIITEKYKEHLNFTVNKIGGIPDFPASVKLDPPKMSTLSTTKTPRCPDLRPFRQFGISSNPTQEKIIDGPEDTTAVATKTNVTDWCVDADDWDDNNANFNEENGNIINNIVMERVSDEDEESCSLEDSIRSGFGSLTIDDRNANNGAHGM</sequence>
<keyword evidence="2" id="KW-1185">Reference proteome</keyword>
<dbReference type="Proteomes" id="UP001162156">
    <property type="component" value="Unassembled WGS sequence"/>
</dbReference>
<dbReference type="EMBL" id="JANEYF010003866">
    <property type="protein sequence ID" value="KAJ8933396.1"/>
    <property type="molecule type" value="Genomic_DNA"/>
</dbReference>
<protein>
    <submittedName>
        <fullName evidence="1">Uncharacterized protein</fullName>
    </submittedName>
</protein>
<comment type="caution">
    <text evidence="1">The sequence shown here is derived from an EMBL/GenBank/DDBJ whole genome shotgun (WGS) entry which is preliminary data.</text>
</comment>
<name>A0AAV8X4U1_9CUCU</name>